<evidence type="ECO:0000256" key="1">
    <source>
        <dbReference type="SAM" id="MobiDB-lite"/>
    </source>
</evidence>
<feature type="region of interest" description="Disordered" evidence="1">
    <location>
        <begin position="313"/>
        <end position="374"/>
    </location>
</feature>
<evidence type="ECO:0008006" key="3">
    <source>
        <dbReference type="Google" id="ProtNLM"/>
    </source>
</evidence>
<dbReference type="PANTHER" id="PTHR46798">
    <property type="entry name" value="OS09G0511500 PROTEIN"/>
    <property type="match status" value="1"/>
</dbReference>
<protein>
    <recommendedName>
        <fullName evidence="3">RING/U-box superfamily protein</fullName>
    </recommendedName>
</protein>
<reference evidence="2" key="1">
    <citation type="submission" date="2014-09" db="EMBL/GenBank/DDBJ databases">
        <authorList>
            <person name="Magalhaes I.L.F."/>
            <person name="Oliveira U."/>
            <person name="Santos F.R."/>
            <person name="Vidigal T.H.D.A."/>
            <person name="Brescovit A.D."/>
            <person name="Santos A.J."/>
        </authorList>
    </citation>
    <scope>NUCLEOTIDE SEQUENCE</scope>
    <source>
        <tissue evidence="2">Shoot tissue taken approximately 20 cm above the soil surface</tissue>
    </source>
</reference>
<dbReference type="AlphaFoldDB" id="A0A0A8XTV2"/>
<proteinExistence type="predicted"/>
<accession>A0A0A8XTV2</accession>
<feature type="compositionally biased region" description="Polar residues" evidence="1">
    <location>
        <begin position="279"/>
        <end position="289"/>
    </location>
</feature>
<organism evidence="2">
    <name type="scientific">Arundo donax</name>
    <name type="common">Giant reed</name>
    <name type="synonym">Donax arundinaceus</name>
    <dbReference type="NCBI Taxonomy" id="35708"/>
    <lineage>
        <taxon>Eukaryota</taxon>
        <taxon>Viridiplantae</taxon>
        <taxon>Streptophyta</taxon>
        <taxon>Embryophyta</taxon>
        <taxon>Tracheophyta</taxon>
        <taxon>Spermatophyta</taxon>
        <taxon>Magnoliopsida</taxon>
        <taxon>Liliopsida</taxon>
        <taxon>Poales</taxon>
        <taxon>Poaceae</taxon>
        <taxon>PACMAD clade</taxon>
        <taxon>Arundinoideae</taxon>
        <taxon>Arundineae</taxon>
        <taxon>Arundo</taxon>
    </lineage>
</organism>
<reference evidence="2" key="2">
    <citation type="journal article" date="2015" name="Data Brief">
        <title>Shoot transcriptome of the giant reed, Arundo donax.</title>
        <authorList>
            <person name="Barrero R.A."/>
            <person name="Guerrero F.D."/>
            <person name="Moolhuijzen P."/>
            <person name="Goolsby J.A."/>
            <person name="Tidwell J."/>
            <person name="Bellgard S.E."/>
            <person name="Bellgard M.I."/>
        </authorList>
    </citation>
    <scope>NUCLEOTIDE SEQUENCE</scope>
    <source>
        <tissue evidence="2">Shoot tissue taken approximately 20 cm above the soil surface</tissue>
    </source>
</reference>
<evidence type="ECO:0000313" key="2">
    <source>
        <dbReference type="EMBL" id="JAD16183.1"/>
    </source>
</evidence>
<dbReference type="InterPro" id="IPR044274">
    <property type="entry name" value="RFI2"/>
</dbReference>
<dbReference type="GO" id="GO:0004842">
    <property type="term" value="F:ubiquitin-protein transferase activity"/>
    <property type="evidence" value="ECO:0007669"/>
    <property type="project" value="InterPro"/>
</dbReference>
<feature type="compositionally biased region" description="Pro residues" evidence="1">
    <location>
        <begin position="326"/>
        <end position="337"/>
    </location>
</feature>
<name>A0A0A8XTV2_ARUDO</name>
<feature type="region of interest" description="Disordered" evidence="1">
    <location>
        <begin position="242"/>
        <end position="289"/>
    </location>
</feature>
<dbReference type="EMBL" id="GBRH01281712">
    <property type="protein sequence ID" value="JAD16183.1"/>
    <property type="molecule type" value="Transcribed_RNA"/>
</dbReference>
<sequence>MQCPNCRKVETGNWLYANGSRSSQNVNFDDWGPDEDLYDVGHSEMATFVPLRVQWCPIGRLAQIPSLFDDIEPSPQATFHDFMGQNFNTEPVSVSTAHPGPYLAYFQPLPPPASSSSSDLTERTMDSAGYHDHWNPLSGPTDGRPLQTVHPIDFHHNPWAHMPHSYSQSNNNNGLAEQPGVPVGAMRVGGVDSDNQQRWSLPSFYGNRFGSRPRIPSVPPMAPQFIRAHGNINEPFQQSSSSLFAGSQRSGGMRPLGPGGPAVPPPENIPFSLFPPASSGPSSVETEDTGGNQFYAWERDHFAPYPLMPVNNEGTWWSSSQQQQQQPPPTHGTPEPPSASRRLFGQWISAGRSPPPENRSPDNTSFRQMHIPRM</sequence>
<dbReference type="PANTHER" id="PTHR46798:SF13">
    <property type="entry name" value="E3 UBIQUITIN-PROTEIN LIGASE IPI1"/>
    <property type="match status" value="1"/>
</dbReference>